<dbReference type="PANTHER" id="PTHR19871">
    <property type="entry name" value="BETA TRANSDUCIN-RELATED PROTEIN"/>
    <property type="match status" value="1"/>
</dbReference>
<dbReference type="InterPro" id="IPR052752">
    <property type="entry name" value="NACHT-WD_repeat"/>
</dbReference>
<feature type="non-terminal residue" evidence="2">
    <location>
        <position position="233"/>
    </location>
</feature>
<gene>
    <name evidence="2" type="ORF">NTEN_LOCUS23057</name>
</gene>
<dbReference type="Proteomes" id="UP000479000">
    <property type="component" value="Unassembled WGS sequence"/>
</dbReference>
<name>A0A6H5HR10_9HEMI</name>
<reference evidence="2 3" key="1">
    <citation type="submission" date="2020-02" db="EMBL/GenBank/DDBJ databases">
        <authorList>
            <person name="Ferguson B K."/>
        </authorList>
    </citation>
    <scope>NUCLEOTIDE SEQUENCE [LARGE SCALE GENOMIC DNA]</scope>
</reference>
<feature type="compositionally biased region" description="Polar residues" evidence="1">
    <location>
        <begin position="48"/>
        <end position="59"/>
    </location>
</feature>
<keyword evidence="3" id="KW-1185">Reference proteome</keyword>
<dbReference type="OrthoDB" id="9990676at2759"/>
<evidence type="ECO:0000256" key="1">
    <source>
        <dbReference type="SAM" id="MobiDB-lite"/>
    </source>
</evidence>
<protein>
    <recommendedName>
        <fullName evidence="4">Orc1-like AAA ATPase domain-containing protein</fullName>
    </recommendedName>
</protein>
<dbReference type="EMBL" id="CADCXU010033936">
    <property type="protein sequence ID" value="CAB0019345.1"/>
    <property type="molecule type" value="Genomic_DNA"/>
</dbReference>
<dbReference type="PANTHER" id="PTHR19871:SF28">
    <property type="entry name" value="AAA+ ATPASE DOMAIN-CONTAINING PROTEIN"/>
    <property type="match status" value="1"/>
</dbReference>
<proteinExistence type="predicted"/>
<evidence type="ECO:0008006" key="4">
    <source>
        <dbReference type="Google" id="ProtNLM"/>
    </source>
</evidence>
<organism evidence="2 3">
    <name type="scientific">Nesidiocoris tenuis</name>
    <dbReference type="NCBI Taxonomy" id="355587"/>
    <lineage>
        <taxon>Eukaryota</taxon>
        <taxon>Metazoa</taxon>
        <taxon>Ecdysozoa</taxon>
        <taxon>Arthropoda</taxon>
        <taxon>Hexapoda</taxon>
        <taxon>Insecta</taxon>
        <taxon>Pterygota</taxon>
        <taxon>Neoptera</taxon>
        <taxon>Paraneoptera</taxon>
        <taxon>Hemiptera</taxon>
        <taxon>Heteroptera</taxon>
        <taxon>Panheteroptera</taxon>
        <taxon>Cimicomorpha</taxon>
        <taxon>Miridae</taxon>
        <taxon>Dicyphina</taxon>
        <taxon>Nesidiocoris</taxon>
    </lineage>
</organism>
<evidence type="ECO:0000313" key="2">
    <source>
        <dbReference type="EMBL" id="CAB0019345.1"/>
    </source>
</evidence>
<accession>A0A6H5HR10</accession>
<evidence type="ECO:0000313" key="3">
    <source>
        <dbReference type="Proteomes" id="UP000479000"/>
    </source>
</evidence>
<dbReference type="AlphaFoldDB" id="A0A6H5HR10"/>
<feature type="region of interest" description="Disordered" evidence="1">
    <location>
        <begin position="43"/>
        <end position="62"/>
    </location>
</feature>
<sequence length="233" mass="25974">MGVQSATAHLWVCKVAPLCGPQPPRRARCAPLSRLGGSVIPERAVFGQSETRSPRSGTPTDELDHEQLVGVIRTFSDGDPEPDEDGSVARLKNCISERLPSDNLIHLSSSYNLELVRIICEQLLLLFQPTGPCVPKDASFDPLYVNNWFQRLVRKFDEEAPNKTLVILIDDLHRLNPLDSDIVAALSWLPINLPKNVHIVVTTVLSPDVLKLTPVQRERFRSNDCLYELPPVT</sequence>